<evidence type="ECO:0008006" key="5">
    <source>
        <dbReference type="Google" id="ProtNLM"/>
    </source>
</evidence>
<feature type="region of interest" description="Disordered" evidence="1">
    <location>
        <begin position="511"/>
        <end position="565"/>
    </location>
</feature>
<accession>A0A1E3Q4P1</accession>
<feature type="compositionally biased region" description="Polar residues" evidence="1">
    <location>
        <begin position="512"/>
        <end position="522"/>
    </location>
</feature>
<evidence type="ECO:0000256" key="1">
    <source>
        <dbReference type="SAM" id="MobiDB-lite"/>
    </source>
</evidence>
<feature type="region of interest" description="Disordered" evidence="1">
    <location>
        <begin position="447"/>
        <end position="483"/>
    </location>
</feature>
<organism evidence="3 4">
    <name type="scientific">Lipomyces starkeyi NRRL Y-11557</name>
    <dbReference type="NCBI Taxonomy" id="675824"/>
    <lineage>
        <taxon>Eukaryota</taxon>
        <taxon>Fungi</taxon>
        <taxon>Dikarya</taxon>
        <taxon>Ascomycota</taxon>
        <taxon>Saccharomycotina</taxon>
        <taxon>Lipomycetes</taxon>
        <taxon>Lipomycetales</taxon>
        <taxon>Lipomycetaceae</taxon>
        <taxon>Lipomyces</taxon>
    </lineage>
</organism>
<keyword evidence="4" id="KW-1185">Reference proteome</keyword>
<feature type="transmembrane region" description="Helical" evidence="2">
    <location>
        <begin position="359"/>
        <end position="382"/>
    </location>
</feature>
<evidence type="ECO:0000313" key="4">
    <source>
        <dbReference type="Proteomes" id="UP000094385"/>
    </source>
</evidence>
<sequence>MARTRTHPRRQITAPLFAVVFRLSSLSRVSSTSTNSFHLSSGYYIQTADNSFYKAIISGGISPSNSTLIDNISNGSIVQLSTPPSNASIILGHDNIIYAFYGTCGSTIQVATFDNQSNTWTSLSVTNGPNYRAGSVLFRDTTSLSLIYSFGGYCSDSSTNSVEYYNTLSAFDLDTYKFREPSNANPPVALRDASAITTDQATILFGGRAAGGWIGMNQLAIWEASSWSYKTVQNSTSVDSRTDPVLAMNEAGTKVVISGGFVDGRDAAPTLLLLELSDGDGAWSWVTPNMNHYPTLQGAVLLPGDIMLGITSDTEPEIVLLNISSWTYLSSYTQSVMTTATATSQSSSSSHDQLSSGSIAAISTSSAIAAIVLLVTIFAFVYKRRRRSRPLGPLTPESNQGIFLTPSSYNREPSESDGASDVGSVNTWKERRKSWIKKYSDIFGPLNSDDTNRSAHADPTADTSLHSAMSAPGGGLTFGDDSGINKNSESTFFGIGRRSLRSFKSLRRSSKWANGSKLTGDSRSAGDRRSGGPQGSRRRSSGAHSFGLGLISADGGEESPKAEVENDDDIYELFKDREVQVLVSTTRRGKLRITNPDDDVGESDTKNTSNEKSGSSLSRLNSTSSKTRWLVGNEEIEE</sequence>
<name>A0A1E3Q4P1_LIPST</name>
<dbReference type="EMBL" id="KV454295">
    <property type="protein sequence ID" value="ODQ72580.1"/>
    <property type="molecule type" value="Genomic_DNA"/>
</dbReference>
<evidence type="ECO:0000256" key="2">
    <source>
        <dbReference type="SAM" id="Phobius"/>
    </source>
</evidence>
<keyword evidence="2" id="KW-1133">Transmembrane helix</keyword>
<dbReference type="Gene3D" id="2.120.10.80">
    <property type="entry name" value="Kelch-type beta propeller"/>
    <property type="match status" value="2"/>
</dbReference>
<evidence type="ECO:0000313" key="3">
    <source>
        <dbReference type="EMBL" id="ODQ72580.1"/>
    </source>
</evidence>
<dbReference type="SUPFAM" id="SSF117281">
    <property type="entry name" value="Kelch motif"/>
    <property type="match status" value="1"/>
</dbReference>
<feature type="region of interest" description="Disordered" evidence="1">
    <location>
        <begin position="586"/>
        <end position="638"/>
    </location>
</feature>
<dbReference type="AlphaFoldDB" id="A0A1E3Q4P1"/>
<gene>
    <name evidence="3" type="ORF">LIPSTDRAFT_105213</name>
</gene>
<feature type="compositionally biased region" description="Low complexity" evidence="1">
    <location>
        <begin position="612"/>
        <end position="628"/>
    </location>
</feature>
<keyword evidence="2" id="KW-0472">Membrane</keyword>
<dbReference type="InterPro" id="IPR015915">
    <property type="entry name" value="Kelch-typ_b-propeller"/>
</dbReference>
<proteinExistence type="predicted"/>
<dbReference type="OrthoDB" id="3980762at2759"/>
<dbReference type="Pfam" id="PF24681">
    <property type="entry name" value="Kelch_KLHDC2_KLHL20_DRC7"/>
    <property type="match status" value="1"/>
</dbReference>
<dbReference type="Proteomes" id="UP000094385">
    <property type="component" value="Unassembled WGS sequence"/>
</dbReference>
<feature type="region of interest" description="Disordered" evidence="1">
    <location>
        <begin position="389"/>
        <end position="423"/>
    </location>
</feature>
<dbReference type="STRING" id="675824.A0A1E3Q4P1"/>
<keyword evidence="2" id="KW-0812">Transmembrane</keyword>
<feature type="compositionally biased region" description="Polar residues" evidence="1">
    <location>
        <begin position="396"/>
        <end position="411"/>
    </location>
</feature>
<protein>
    <recommendedName>
        <fullName evidence="5">Galactose oxidase</fullName>
    </recommendedName>
</protein>
<reference evidence="3 4" key="1">
    <citation type="journal article" date="2016" name="Proc. Natl. Acad. Sci. U.S.A.">
        <title>Comparative genomics of biotechnologically important yeasts.</title>
        <authorList>
            <person name="Riley R."/>
            <person name="Haridas S."/>
            <person name="Wolfe K.H."/>
            <person name="Lopes M.R."/>
            <person name="Hittinger C.T."/>
            <person name="Goeker M."/>
            <person name="Salamov A.A."/>
            <person name="Wisecaver J.H."/>
            <person name="Long T.M."/>
            <person name="Calvey C.H."/>
            <person name="Aerts A.L."/>
            <person name="Barry K.W."/>
            <person name="Choi C."/>
            <person name="Clum A."/>
            <person name="Coughlan A.Y."/>
            <person name="Deshpande S."/>
            <person name="Douglass A.P."/>
            <person name="Hanson S.J."/>
            <person name="Klenk H.-P."/>
            <person name="LaButti K.M."/>
            <person name="Lapidus A."/>
            <person name="Lindquist E.A."/>
            <person name="Lipzen A.M."/>
            <person name="Meier-Kolthoff J.P."/>
            <person name="Ohm R.A."/>
            <person name="Otillar R.P."/>
            <person name="Pangilinan J.L."/>
            <person name="Peng Y."/>
            <person name="Rokas A."/>
            <person name="Rosa C.A."/>
            <person name="Scheuner C."/>
            <person name="Sibirny A.A."/>
            <person name="Slot J.C."/>
            <person name="Stielow J.B."/>
            <person name="Sun H."/>
            <person name="Kurtzman C.P."/>
            <person name="Blackwell M."/>
            <person name="Grigoriev I.V."/>
            <person name="Jeffries T.W."/>
        </authorList>
    </citation>
    <scope>NUCLEOTIDE SEQUENCE [LARGE SCALE GENOMIC DNA]</scope>
    <source>
        <strain evidence="3 4">NRRL Y-11557</strain>
    </source>
</reference>